<dbReference type="Proteomes" id="UP000315783">
    <property type="component" value="Unassembled WGS sequence"/>
</dbReference>
<dbReference type="InterPro" id="IPR027417">
    <property type="entry name" value="P-loop_NTPase"/>
</dbReference>
<dbReference type="GO" id="GO:0016020">
    <property type="term" value="C:membrane"/>
    <property type="evidence" value="ECO:0007669"/>
    <property type="project" value="TreeGrafter"/>
</dbReference>
<name>A0A545UUV5_9HYPO</name>
<keyword evidence="4" id="KW-0472">Membrane</keyword>
<keyword evidence="4" id="KW-1133">Transmembrane helix</keyword>
<gene>
    <name evidence="6" type="ORF">IF1G_07813</name>
</gene>
<dbReference type="InterPro" id="IPR003439">
    <property type="entry name" value="ABC_transporter-like_ATP-bd"/>
</dbReference>
<dbReference type="InterPro" id="IPR050173">
    <property type="entry name" value="ABC_transporter_C-like"/>
</dbReference>
<evidence type="ECO:0000256" key="1">
    <source>
        <dbReference type="ARBA" id="ARBA00022741"/>
    </source>
</evidence>
<keyword evidence="1" id="KW-0547">Nucleotide-binding</keyword>
<dbReference type="SMART" id="SM00382">
    <property type="entry name" value="AAA"/>
    <property type="match status" value="1"/>
</dbReference>
<dbReference type="STRING" id="43265.A0A545UUV5"/>
<proteinExistence type="predicted"/>
<feature type="region of interest" description="Disordered" evidence="3">
    <location>
        <begin position="171"/>
        <end position="223"/>
    </location>
</feature>
<accession>A0A545UUV5</accession>
<keyword evidence="4" id="KW-0812">Transmembrane</keyword>
<protein>
    <submittedName>
        <fullName evidence="6">Multidrug resistance protein MDR</fullName>
    </submittedName>
</protein>
<keyword evidence="2" id="KW-0067">ATP-binding</keyword>
<evidence type="ECO:0000313" key="6">
    <source>
        <dbReference type="EMBL" id="TQV93235.1"/>
    </source>
</evidence>
<evidence type="ECO:0000256" key="4">
    <source>
        <dbReference type="SAM" id="Phobius"/>
    </source>
</evidence>
<sequence length="323" mass="35675">MGRISAGKSLLLKGILGDVAGISGEIAFEEGASFAYCSQTPWLENVSAEENWTRRGTAKNWNQLDKIARNYGLKDIQELHDYRTGAIGSQGVKLSGGQRQRLALARAATLERDVLLLDDVFSALNRRTKLRVAERLLRSRDDRNQSTVIFSTHDEHIANMADEVYEINQSGTLVRRPTTEPASEALSDDGDLSPEAKEEVATSETSQTSPSDTISPPSPDPRVKDMDVYKTYLRSMGLGNAVVFLLLGGLYGLDEDAQHRMEMLIESKFQDKTIISVCHKLPWALKSDRIIVLEKGEIIHDGATRDIVKESTLFAGASLPDIE</sequence>
<dbReference type="GO" id="GO:0005524">
    <property type="term" value="F:ATP binding"/>
    <property type="evidence" value="ECO:0007669"/>
    <property type="project" value="UniProtKB-KW"/>
</dbReference>
<dbReference type="PROSITE" id="PS00211">
    <property type="entry name" value="ABC_TRANSPORTER_1"/>
    <property type="match status" value="1"/>
</dbReference>
<dbReference type="OrthoDB" id="6500128at2759"/>
<evidence type="ECO:0000259" key="5">
    <source>
        <dbReference type="PROSITE" id="PS50893"/>
    </source>
</evidence>
<dbReference type="Gene3D" id="3.40.50.300">
    <property type="entry name" value="P-loop containing nucleotide triphosphate hydrolases"/>
    <property type="match status" value="2"/>
</dbReference>
<keyword evidence="7" id="KW-1185">Reference proteome</keyword>
<feature type="transmembrane region" description="Helical" evidence="4">
    <location>
        <begin position="232"/>
        <end position="253"/>
    </location>
</feature>
<dbReference type="InterPro" id="IPR017871">
    <property type="entry name" value="ABC_transporter-like_CS"/>
</dbReference>
<feature type="compositionally biased region" description="Low complexity" evidence="3">
    <location>
        <begin position="205"/>
        <end position="215"/>
    </location>
</feature>
<dbReference type="Pfam" id="PF00005">
    <property type="entry name" value="ABC_tran"/>
    <property type="match status" value="1"/>
</dbReference>
<feature type="domain" description="ABC transporter" evidence="5">
    <location>
        <begin position="1"/>
        <end position="194"/>
    </location>
</feature>
<dbReference type="PROSITE" id="PS50893">
    <property type="entry name" value="ABC_TRANSPORTER_2"/>
    <property type="match status" value="1"/>
</dbReference>
<reference evidence="6 7" key="1">
    <citation type="journal article" date="2019" name="Appl. Microbiol. Biotechnol.">
        <title>Genome sequence of Isaria javanica and comparative genome analysis insights into family S53 peptidase evolution in fungal entomopathogens.</title>
        <authorList>
            <person name="Lin R."/>
            <person name="Zhang X."/>
            <person name="Xin B."/>
            <person name="Zou M."/>
            <person name="Gao Y."/>
            <person name="Qin F."/>
            <person name="Hu Q."/>
            <person name="Xie B."/>
            <person name="Cheng X."/>
        </authorList>
    </citation>
    <scope>NUCLEOTIDE SEQUENCE [LARGE SCALE GENOMIC DNA]</scope>
    <source>
        <strain evidence="6 7">IJ1G</strain>
    </source>
</reference>
<evidence type="ECO:0000256" key="2">
    <source>
        <dbReference type="ARBA" id="ARBA00022840"/>
    </source>
</evidence>
<evidence type="ECO:0000313" key="7">
    <source>
        <dbReference type="Proteomes" id="UP000315783"/>
    </source>
</evidence>
<dbReference type="GO" id="GO:0016887">
    <property type="term" value="F:ATP hydrolysis activity"/>
    <property type="evidence" value="ECO:0007669"/>
    <property type="project" value="InterPro"/>
</dbReference>
<dbReference type="InterPro" id="IPR003593">
    <property type="entry name" value="AAA+_ATPase"/>
</dbReference>
<evidence type="ECO:0000256" key="3">
    <source>
        <dbReference type="SAM" id="MobiDB-lite"/>
    </source>
</evidence>
<dbReference type="EMBL" id="SPUK01000012">
    <property type="protein sequence ID" value="TQV93235.1"/>
    <property type="molecule type" value="Genomic_DNA"/>
</dbReference>
<organism evidence="6 7">
    <name type="scientific">Cordyceps javanica</name>
    <dbReference type="NCBI Taxonomy" id="43265"/>
    <lineage>
        <taxon>Eukaryota</taxon>
        <taxon>Fungi</taxon>
        <taxon>Dikarya</taxon>
        <taxon>Ascomycota</taxon>
        <taxon>Pezizomycotina</taxon>
        <taxon>Sordariomycetes</taxon>
        <taxon>Hypocreomycetidae</taxon>
        <taxon>Hypocreales</taxon>
        <taxon>Cordycipitaceae</taxon>
        <taxon>Cordyceps</taxon>
    </lineage>
</organism>
<comment type="caution">
    <text evidence="6">The sequence shown here is derived from an EMBL/GenBank/DDBJ whole genome shotgun (WGS) entry which is preliminary data.</text>
</comment>
<dbReference type="PANTHER" id="PTHR24223">
    <property type="entry name" value="ATP-BINDING CASSETTE SUB-FAMILY C"/>
    <property type="match status" value="1"/>
</dbReference>
<dbReference type="GO" id="GO:0042626">
    <property type="term" value="F:ATPase-coupled transmembrane transporter activity"/>
    <property type="evidence" value="ECO:0007669"/>
    <property type="project" value="TreeGrafter"/>
</dbReference>
<dbReference type="SUPFAM" id="SSF52540">
    <property type="entry name" value="P-loop containing nucleoside triphosphate hydrolases"/>
    <property type="match status" value="2"/>
</dbReference>
<dbReference type="AlphaFoldDB" id="A0A545UUV5"/>